<keyword evidence="3" id="KW-1185">Reference proteome</keyword>
<comment type="caution">
    <text evidence="2">The sequence shown here is derived from an EMBL/GenBank/DDBJ whole genome shotgun (WGS) entry which is preliminary data.</text>
</comment>
<feature type="region of interest" description="Disordered" evidence="1">
    <location>
        <begin position="44"/>
        <end position="107"/>
    </location>
</feature>
<feature type="compositionally biased region" description="Basic and acidic residues" evidence="1">
    <location>
        <begin position="44"/>
        <end position="55"/>
    </location>
</feature>
<evidence type="ECO:0000256" key="1">
    <source>
        <dbReference type="SAM" id="MobiDB-lite"/>
    </source>
</evidence>
<gene>
    <name evidence="2" type="ORF">EYF80_056365</name>
</gene>
<feature type="compositionally biased region" description="Basic and acidic residues" evidence="1">
    <location>
        <begin position="79"/>
        <end position="93"/>
    </location>
</feature>
<organism evidence="2 3">
    <name type="scientific">Liparis tanakae</name>
    <name type="common">Tanaka's snailfish</name>
    <dbReference type="NCBI Taxonomy" id="230148"/>
    <lineage>
        <taxon>Eukaryota</taxon>
        <taxon>Metazoa</taxon>
        <taxon>Chordata</taxon>
        <taxon>Craniata</taxon>
        <taxon>Vertebrata</taxon>
        <taxon>Euteleostomi</taxon>
        <taxon>Actinopterygii</taxon>
        <taxon>Neopterygii</taxon>
        <taxon>Teleostei</taxon>
        <taxon>Neoteleostei</taxon>
        <taxon>Acanthomorphata</taxon>
        <taxon>Eupercaria</taxon>
        <taxon>Perciformes</taxon>
        <taxon>Cottioidei</taxon>
        <taxon>Cottales</taxon>
        <taxon>Liparidae</taxon>
        <taxon>Liparis</taxon>
    </lineage>
</organism>
<dbReference type="EMBL" id="SRLO01002235">
    <property type="protein sequence ID" value="TNN33478.1"/>
    <property type="molecule type" value="Genomic_DNA"/>
</dbReference>
<dbReference type="Proteomes" id="UP000314294">
    <property type="component" value="Unassembled WGS sequence"/>
</dbReference>
<evidence type="ECO:0000313" key="3">
    <source>
        <dbReference type="Proteomes" id="UP000314294"/>
    </source>
</evidence>
<dbReference type="AlphaFoldDB" id="A0A4Z2EXD9"/>
<accession>A0A4Z2EXD9</accession>
<evidence type="ECO:0000313" key="2">
    <source>
        <dbReference type="EMBL" id="TNN33478.1"/>
    </source>
</evidence>
<name>A0A4Z2EXD9_9TELE</name>
<protein>
    <submittedName>
        <fullName evidence="2">Uncharacterized protein</fullName>
    </submittedName>
</protein>
<reference evidence="2 3" key="1">
    <citation type="submission" date="2019-03" db="EMBL/GenBank/DDBJ databases">
        <title>First draft genome of Liparis tanakae, snailfish: a comprehensive survey of snailfish specific genes.</title>
        <authorList>
            <person name="Kim W."/>
            <person name="Song I."/>
            <person name="Jeong J.-H."/>
            <person name="Kim D."/>
            <person name="Kim S."/>
            <person name="Ryu S."/>
            <person name="Song J.Y."/>
            <person name="Lee S.K."/>
        </authorList>
    </citation>
    <scope>NUCLEOTIDE SEQUENCE [LARGE SCALE GENOMIC DNA]</scope>
    <source>
        <tissue evidence="2">Muscle</tissue>
    </source>
</reference>
<sequence>MGVCVMNSESRRYVLRNQWRRASGGTAVTGQLRSRFDIRVLKATRDDAPSFKADGRSASSPRAQEEPKGLFRSVTGRKATGETEQRVPHEQSGDHTAVSGIAGNMKT</sequence>
<proteinExistence type="predicted"/>